<dbReference type="Proteomes" id="UP000594263">
    <property type="component" value="Unplaced"/>
</dbReference>
<reference evidence="1" key="1">
    <citation type="submission" date="2021-01" db="UniProtKB">
        <authorList>
            <consortium name="EnsemblPlants"/>
        </authorList>
    </citation>
    <scope>IDENTIFICATION</scope>
</reference>
<name>A0A7N0VG05_KALFE</name>
<dbReference type="AlphaFoldDB" id="A0A7N0VG05"/>
<dbReference type="Gramene" id="Kaladp0707s0001.3.v1.1">
    <property type="protein sequence ID" value="Kaladp0707s0001.3.v1.1"/>
    <property type="gene ID" value="Kaladp0707s0001.v1.1"/>
</dbReference>
<dbReference type="EnsemblPlants" id="Kaladp0707s0001.3.v1.1">
    <property type="protein sequence ID" value="Kaladp0707s0001.3.v1.1"/>
    <property type="gene ID" value="Kaladp0707s0001.v1.1"/>
</dbReference>
<keyword evidence="2" id="KW-1185">Reference proteome</keyword>
<proteinExistence type="predicted"/>
<sequence>MTGILCCFCCYFHSTHMCTWDEPYGVWFKFEAVIIVGLDLVFIMNASVAGWEWKCFESQRCCSQRIWAYNTLARKENHTVHS</sequence>
<evidence type="ECO:0000313" key="1">
    <source>
        <dbReference type="EnsemblPlants" id="Kaladp0707s0001.2.v1.1"/>
    </source>
</evidence>
<protein>
    <submittedName>
        <fullName evidence="1">Uncharacterized protein</fullName>
    </submittedName>
</protein>
<organism evidence="1 2">
    <name type="scientific">Kalanchoe fedtschenkoi</name>
    <name type="common">Lavender scallops</name>
    <name type="synonym">South American air plant</name>
    <dbReference type="NCBI Taxonomy" id="63787"/>
    <lineage>
        <taxon>Eukaryota</taxon>
        <taxon>Viridiplantae</taxon>
        <taxon>Streptophyta</taxon>
        <taxon>Embryophyta</taxon>
        <taxon>Tracheophyta</taxon>
        <taxon>Spermatophyta</taxon>
        <taxon>Magnoliopsida</taxon>
        <taxon>eudicotyledons</taxon>
        <taxon>Gunneridae</taxon>
        <taxon>Pentapetalae</taxon>
        <taxon>Saxifragales</taxon>
        <taxon>Crassulaceae</taxon>
        <taxon>Kalanchoe</taxon>
    </lineage>
</organism>
<evidence type="ECO:0000313" key="2">
    <source>
        <dbReference type="Proteomes" id="UP000594263"/>
    </source>
</evidence>
<dbReference type="EnsemblPlants" id="Kaladp0707s0001.2.v1.1">
    <property type="protein sequence ID" value="Kaladp0707s0001.2.v1.1"/>
    <property type="gene ID" value="Kaladp0707s0001.v1.1"/>
</dbReference>
<accession>A0A7N0VG05</accession>
<dbReference type="Gramene" id="Kaladp0707s0001.2.v1.1">
    <property type="protein sequence ID" value="Kaladp0707s0001.2.v1.1"/>
    <property type="gene ID" value="Kaladp0707s0001.v1.1"/>
</dbReference>